<dbReference type="PRINTS" id="PR00625">
    <property type="entry name" value="JDOMAIN"/>
</dbReference>
<feature type="compositionally biased region" description="Polar residues" evidence="1">
    <location>
        <begin position="41"/>
        <end position="52"/>
    </location>
</feature>
<accession>A0A427YHR2</accession>
<evidence type="ECO:0000313" key="3">
    <source>
        <dbReference type="EMBL" id="RSH90623.1"/>
    </source>
</evidence>
<feature type="compositionally biased region" description="Low complexity" evidence="1">
    <location>
        <begin position="111"/>
        <end position="122"/>
    </location>
</feature>
<name>A0A427YHR2_9TREE</name>
<dbReference type="PROSITE" id="PS00636">
    <property type="entry name" value="DNAJ_1"/>
    <property type="match status" value="1"/>
</dbReference>
<organism evidence="3 4">
    <name type="scientific">Saitozyma podzolica</name>
    <dbReference type="NCBI Taxonomy" id="1890683"/>
    <lineage>
        <taxon>Eukaryota</taxon>
        <taxon>Fungi</taxon>
        <taxon>Dikarya</taxon>
        <taxon>Basidiomycota</taxon>
        <taxon>Agaricomycotina</taxon>
        <taxon>Tremellomycetes</taxon>
        <taxon>Tremellales</taxon>
        <taxon>Trimorphomycetaceae</taxon>
        <taxon>Saitozyma</taxon>
    </lineage>
</organism>
<dbReference type="Pfam" id="PF00226">
    <property type="entry name" value="DnaJ"/>
    <property type="match status" value="1"/>
</dbReference>
<dbReference type="PANTHER" id="PTHR24074">
    <property type="entry name" value="CO-CHAPERONE PROTEIN DJLA"/>
    <property type="match status" value="1"/>
</dbReference>
<sequence length="295" mass="30741">MTQLSKKYHPDAQGGSAAQFHQINDAYSVLGDDSKRRSYDLSLNQTSSSGSTAHYHPAYGGGGSHFGGSGYGGGPRGPSASGPHRSWGRAPPRRPPPNADSGFYNPFGRHSPGAGQSTSSSAGGSGSGPGAGSPRGAYARAAPDPFGRTDRGRRRRGATEEDEETQGESVFWRFGIVVGLLLAVVAFGGGLTASADVGGTSECEGESEAEERGDREEREDKGEAATDRLGSGEVGEVGEFAEETETELGVYDGRECEHLVVGYDRSSRGVAIVPSRGKGCVEGEEPADWDRPIEA</sequence>
<feature type="compositionally biased region" description="Gly residues" evidence="1">
    <location>
        <begin position="123"/>
        <end position="133"/>
    </location>
</feature>
<dbReference type="OrthoDB" id="445556at2759"/>
<comment type="caution">
    <text evidence="3">The sequence shown here is derived from an EMBL/GenBank/DDBJ whole genome shotgun (WGS) entry which is preliminary data.</text>
</comment>
<proteinExistence type="predicted"/>
<dbReference type="InterPro" id="IPR036869">
    <property type="entry name" value="J_dom_sf"/>
</dbReference>
<feature type="region of interest" description="Disordered" evidence="1">
    <location>
        <begin position="193"/>
        <end position="239"/>
    </location>
</feature>
<gene>
    <name evidence="3" type="ORF">EHS25_001228</name>
</gene>
<evidence type="ECO:0000256" key="1">
    <source>
        <dbReference type="SAM" id="MobiDB-lite"/>
    </source>
</evidence>
<feature type="region of interest" description="Disordered" evidence="1">
    <location>
        <begin position="1"/>
        <end position="20"/>
    </location>
</feature>
<dbReference type="Gene3D" id="1.10.287.110">
    <property type="entry name" value="DnaJ domain"/>
    <property type="match status" value="1"/>
</dbReference>
<dbReference type="STRING" id="1890683.A0A427YHR2"/>
<dbReference type="PROSITE" id="PS50076">
    <property type="entry name" value="DNAJ_2"/>
    <property type="match status" value="1"/>
</dbReference>
<feature type="region of interest" description="Disordered" evidence="1">
    <location>
        <begin position="40"/>
        <end position="167"/>
    </location>
</feature>
<feature type="region of interest" description="Disordered" evidence="1">
    <location>
        <begin position="276"/>
        <end position="295"/>
    </location>
</feature>
<reference evidence="3 4" key="1">
    <citation type="submission" date="2018-11" db="EMBL/GenBank/DDBJ databases">
        <title>Genome sequence of Saitozyma podzolica DSM 27192.</title>
        <authorList>
            <person name="Aliyu H."/>
            <person name="Gorte O."/>
            <person name="Ochsenreither K."/>
        </authorList>
    </citation>
    <scope>NUCLEOTIDE SEQUENCE [LARGE SCALE GENOMIC DNA]</scope>
    <source>
        <strain evidence="3 4">DSM 27192</strain>
    </source>
</reference>
<protein>
    <recommendedName>
        <fullName evidence="2">J domain-containing protein</fullName>
    </recommendedName>
</protein>
<dbReference type="InterPro" id="IPR001623">
    <property type="entry name" value="DnaJ_domain"/>
</dbReference>
<dbReference type="SUPFAM" id="SSF46565">
    <property type="entry name" value="Chaperone J-domain"/>
    <property type="match status" value="1"/>
</dbReference>
<dbReference type="InterPro" id="IPR018253">
    <property type="entry name" value="DnaJ_domain_CS"/>
</dbReference>
<feature type="compositionally biased region" description="Low complexity" evidence="1">
    <location>
        <begin position="134"/>
        <end position="143"/>
    </location>
</feature>
<dbReference type="InterPro" id="IPR050817">
    <property type="entry name" value="DjlA_DnaK_co-chaperone"/>
</dbReference>
<evidence type="ECO:0000313" key="4">
    <source>
        <dbReference type="Proteomes" id="UP000279259"/>
    </source>
</evidence>
<feature type="compositionally biased region" description="Basic and acidic residues" evidence="1">
    <location>
        <begin position="210"/>
        <end position="226"/>
    </location>
</feature>
<dbReference type="Proteomes" id="UP000279259">
    <property type="component" value="Unassembled WGS sequence"/>
</dbReference>
<dbReference type="AlphaFoldDB" id="A0A427YHR2"/>
<evidence type="ECO:0000259" key="2">
    <source>
        <dbReference type="PROSITE" id="PS50076"/>
    </source>
</evidence>
<feature type="compositionally biased region" description="Gly residues" evidence="1">
    <location>
        <begin position="59"/>
        <end position="76"/>
    </location>
</feature>
<keyword evidence="4" id="KW-1185">Reference proteome</keyword>
<dbReference type="EMBL" id="RSCD01000010">
    <property type="protein sequence ID" value="RSH90623.1"/>
    <property type="molecule type" value="Genomic_DNA"/>
</dbReference>
<dbReference type="CDD" id="cd06257">
    <property type="entry name" value="DnaJ"/>
    <property type="match status" value="1"/>
</dbReference>
<feature type="domain" description="J" evidence="2">
    <location>
        <begin position="1"/>
        <end position="43"/>
    </location>
</feature>